<dbReference type="EMBL" id="CAADFR010000044">
    <property type="protein sequence ID" value="VFK39620.1"/>
    <property type="molecule type" value="Genomic_DNA"/>
</dbReference>
<evidence type="ECO:0000313" key="5">
    <source>
        <dbReference type="EMBL" id="VFK80884.1"/>
    </source>
</evidence>
<protein>
    <submittedName>
        <fullName evidence="4">Transposase</fullName>
    </submittedName>
</protein>
<dbReference type="Pfam" id="PF01610">
    <property type="entry name" value="DDE_Tnp_ISL3"/>
    <property type="match status" value="1"/>
</dbReference>
<feature type="domain" description="Transposase IS204/IS1001/IS1096/IS1165 DDE" evidence="2">
    <location>
        <begin position="1"/>
        <end position="58"/>
    </location>
</feature>
<feature type="region of interest" description="Disordered" evidence="1">
    <location>
        <begin position="53"/>
        <end position="88"/>
    </location>
</feature>
<sequence>MAHLSKAIDEVRAKEVKELKENGHEPILTKSRWLLLKRRENLTERQGIKLDELVKLNPSEAPPQTNEPQSRASKGPLKPDPFVKLSGK</sequence>
<organism evidence="4">
    <name type="scientific">Candidatus Kentrum sp. SD</name>
    <dbReference type="NCBI Taxonomy" id="2126332"/>
    <lineage>
        <taxon>Bacteria</taxon>
        <taxon>Pseudomonadati</taxon>
        <taxon>Pseudomonadota</taxon>
        <taxon>Gammaproteobacteria</taxon>
        <taxon>Candidatus Kentrum</taxon>
    </lineage>
</organism>
<evidence type="ECO:0000313" key="4">
    <source>
        <dbReference type="EMBL" id="VFK44978.1"/>
    </source>
</evidence>
<accession>A0A450YTT9</accession>
<proteinExistence type="predicted"/>
<reference evidence="4" key="1">
    <citation type="submission" date="2019-02" db="EMBL/GenBank/DDBJ databases">
        <authorList>
            <person name="Gruber-Vodicka R. H."/>
            <person name="Seah K. B. B."/>
        </authorList>
    </citation>
    <scope>NUCLEOTIDE SEQUENCE</scope>
    <source>
        <strain evidence="5">BECK_S127</strain>
        <strain evidence="4">BECK_S1320</strain>
        <strain evidence="3">BECK_S1321</strain>
    </source>
</reference>
<dbReference type="EMBL" id="CAADFU010000046">
    <property type="protein sequence ID" value="VFK44978.1"/>
    <property type="molecule type" value="Genomic_DNA"/>
</dbReference>
<dbReference type="AlphaFoldDB" id="A0A450YTT9"/>
<evidence type="ECO:0000313" key="3">
    <source>
        <dbReference type="EMBL" id="VFK39620.1"/>
    </source>
</evidence>
<evidence type="ECO:0000259" key="2">
    <source>
        <dbReference type="Pfam" id="PF01610"/>
    </source>
</evidence>
<name>A0A450YTT9_9GAMM</name>
<gene>
    <name evidence="5" type="ORF">BECKSD772D_GA0070982_11727</name>
    <name evidence="4" type="ORF">BECKSD772E_GA0070983_104618</name>
    <name evidence="3" type="ORF">BECKSD772F_GA0070984_104419</name>
</gene>
<evidence type="ECO:0000256" key="1">
    <source>
        <dbReference type="SAM" id="MobiDB-lite"/>
    </source>
</evidence>
<feature type="compositionally biased region" description="Polar residues" evidence="1">
    <location>
        <begin position="62"/>
        <end position="72"/>
    </location>
</feature>
<dbReference type="InterPro" id="IPR002560">
    <property type="entry name" value="Transposase_DDE"/>
</dbReference>
<dbReference type="EMBL" id="CAADHB010000172">
    <property type="protein sequence ID" value="VFK80884.1"/>
    <property type="molecule type" value="Genomic_DNA"/>
</dbReference>